<dbReference type="GO" id="GO:0035539">
    <property type="term" value="F:8-oxo-7,8-dihydrodeoxyguanosine triphosphate pyrophosphatase activity"/>
    <property type="evidence" value="ECO:0007669"/>
    <property type="project" value="UniProtKB-EC"/>
</dbReference>
<keyword evidence="9" id="KW-0234">DNA repair</keyword>
<comment type="catalytic activity">
    <reaction evidence="10">
        <text>8-oxo-dGTP + H2O = 8-oxo-dGMP + diphosphate + H(+)</text>
        <dbReference type="Rhea" id="RHEA:31575"/>
        <dbReference type="ChEBI" id="CHEBI:15377"/>
        <dbReference type="ChEBI" id="CHEBI:15378"/>
        <dbReference type="ChEBI" id="CHEBI:33019"/>
        <dbReference type="ChEBI" id="CHEBI:63224"/>
        <dbReference type="ChEBI" id="CHEBI:77896"/>
        <dbReference type="EC" id="3.6.1.55"/>
    </reaction>
</comment>
<dbReference type="EMBL" id="CP000481">
    <property type="protein sequence ID" value="ABK53635.1"/>
    <property type="molecule type" value="Genomic_DNA"/>
</dbReference>
<sequence>MTSIIVGAAIIQEGRLLAACRADPPELAGWWELPGGKVEDGEEEADAIRRECREELDVDVAPLHRLGEWPIDADRRLRVWTARLRDGAPRAVTHREVRWLAAEELYSVAWLPADLPVIGVLDAQLRNGRRGP</sequence>
<dbReference type="PANTHER" id="PTHR47707">
    <property type="entry name" value="8-OXO-DGTP DIPHOSPHATASE"/>
    <property type="match status" value="1"/>
</dbReference>
<keyword evidence="3" id="KW-0515">Mutator protein</keyword>
<dbReference type="Gene3D" id="3.90.79.10">
    <property type="entry name" value="Nucleoside Triphosphate Pyrophosphohydrolase"/>
    <property type="match status" value="1"/>
</dbReference>
<evidence type="ECO:0000256" key="10">
    <source>
        <dbReference type="ARBA" id="ARBA00035861"/>
    </source>
</evidence>
<evidence type="ECO:0000256" key="4">
    <source>
        <dbReference type="ARBA" id="ARBA00022705"/>
    </source>
</evidence>
<dbReference type="GO" id="GO:0046872">
    <property type="term" value="F:metal ion binding"/>
    <property type="evidence" value="ECO:0007669"/>
    <property type="project" value="UniProtKB-KW"/>
</dbReference>
<dbReference type="GO" id="GO:0008413">
    <property type="term" value="F:8-oxo-7,8-dihydroguanosine triphosphate pyrophosphatase activity"/>
    <property type="evidence" value="ECO:0007669"/>
    <property type="project" value="TreeGrafter"/>
</dbReference>
<dbReference type="InterPro" id="IPR020476">
    <property type="entry name" value="Nudix_hydrolase"/>
</dbReference>
<dbReference type="CDD" id="cd03425">
    <property type="entry name" value="NUDIX_MutT_NudA_like"/>
    <property type="match status" value="1"/>
</dbReference>
<dbReference type="Proteomes" id="UP000008221">
    <property type="component" value="Chromosome"/>
</dbReference>
<keyword evidence="7 13" id="KW-0378">Hydrolase</keyword>
<comment type="similarity">
    <text evidence="2">Belongs to the Nudix hydrolase family.</text>
</comment>
<dbReference type="SUPFAM" id="SSF55811">
    <property type="entry name" value="Nudix"/>
    <property type="match status" value="1"/>
</dbReference>
<dbReference type="Pfam" id="PF00293">
    <property type="entry name" value="NUDIX"/>
    <property type="match status" value="1"/>
</dbReference>
<evidence type="ECO:0000313" key="13">
    <source>
        <dbReference type="EMBL" id="ABK53635.1"/>
    </source>
</evidence>
<evidence type="ECO:0000256" key="9">
    <source>
        <dbReference type="ARBA" id="ARBA00023204"/>
    </source>
</evidence>
<dbReference type="KEGG" id="ace:Acel_1863"/>
<reference evidence="13 14" key="1">
    <citation type="journal article" date="2009" name="Genome Res.">
        <title>Complete genome of the cellulolytic thermophile Acidothermus cellulolyticus 11B provides insights into its ecophysiological and evolutionary adaptations.</title>
        <authorList>
            <person name="Barabote R.D."/>
            <person name="Xie G."/>
            <person name="Leu D.H."/>
            <person name="Normand P."/>
            <person name="Necsulea A."/>
            <person name="Daubin V."/>
            <person name="Medigue C."/>
            <person name="Adney W.S."/>
            <person name="Xu X.C."/>
            <person name="Lapidus A."/>
            <person name="Parales R.E."/>
            <person name="Detter C."/>
            <person name="Pujic P."/>
            <person name="Bruce D."/>
            <person name="Lavire C."/>
            <person name="Challacombe J.F."/>
            <person name="Brettin T.S."/>
            <person name="Berry A.M."/>
        </authorList>
    </citation>
    <scope>NUCLEOTIDE SEQUENCE [LARGE SCALE GENOMIC DNA]</scope>
    <source>
        <strain evidence="14">ATCC 43068 / DSM 8971 / 11B</strain>
    </source>
</reference>
<evidence type="ECO:0000256" key="5">
    <source>
        <dbReference type="ARBA" id="ARBA00022723"/>
    </source>
</evidence>
<dbReference type="PANTHER" id="PTHR47707:SF1">
    <property type="entry name" value="NUDIX HYDROLASE FAMILY PROTEIN"/>
    <property type="match status" value="1"/>
</dbReference>
<evidence type="ECO:0000256" key="1">
    <source>
        <dbReference type="ARBA" id="ARBA00001946"/>
    </source>
</evidence>
<dbReference type="GO" id="GO:0006281">
    <property type="term" value="P:DNA repair"/>
    <property type="evidence" value="ECO:0007669"/>
    <property type="project" value="UniProtKB-KW"/>
</dbReference>
<evidence type="ECO:0000256" key="7">
    <source>
        <dbReference type="ARBA" id="ARBA00022801"/>
    </source>
</evidence>
<keyword evidence="5" id="KW-0479">Metal-binding</keyword>
<evidence type="ECO:0000256" key="8">
    <source>
        <dbReference type="ARBA" id="ARBA00022842"/>
    </source>
</evidence>
<accession>A0LW25</accession>
<keyword evidence="14" id="KW-1185">Reference proteome</keyword>
<gene>
    <name evidence="13" type="ordered locus">Acel_1863</name>
</gene>
<evidence type="ECO:0000256" key="2">
    <source>
        <dbReference type="ARBA" id="ARBA00005582"/>
    </source>
</evidence>
<dbReference type="InParanoid" id="A0LW25"/>
<feature type="domain" description="Nudix hydrolase" evidence="12">
    <location>
        <begin position="1"/>
        <end position="122"/>
    </location>
</feature>
<keyword evidence="4" id="KW-0235">DNA replication</keyword>
<dbReference type="FunCoup" id="A0LW25">
    <property type="interactions" value="5"/>
</dbReference>
<dbReference type="AlphaFoldDB" id="A0LW25"/>
<evidence type="ECO:0000256" key="3">
    <source>
        <dbReference type="ARBA" id="ARBA00022457"/>
    </source>
</evidence>
<dbReference type="HOGENOM" id="CLU_037162_19_0_11"/>
<organism evidence="13 14">
    <name type="scientific">Acidothermus cellulolyticus (strain ATCC 43068 / DSM 8971 / 11B)</name>
    <dbReference type="NCBI Taxonomy" id="351607"/>
    <lineage>
        <taxon>Bacteria</taxon>
        <taxon>Bacillati</taxon>
        <taxon>Actinomycetota</taxon>
        <taxon>Actinomycetes</taxon>
        <taxon>Acidothermales</taxon>
        <taxon>Acidothermaceae</taxon>
        <taxon>Acidothermus</taxon>
    </lineage>
</organism>
<dbReference type="RefSeq" id="WP_011720698.1">
    <property type="nucleotide sequence ID" value="NC_008578.1"/>
</dbReference>
<keyword evidence="6" id="KW-0227">DNA damage</keyword>
<dbReference type="InterPro" id="IPR000086">
    <property type="entry name" value="NUDIX_hydrolase_dom"/>
</dbReference>
<evidence type="ECO:0000256" key="6">
    <source>
        <dbReference type="ARBA" id="ARBA00022763"/>
    </source>
</evidence>
<name>A0LW25_ACIC1</name>
<dbReference type="eggNOG" id="COG1051">
    <property type="taxonomic scope" value="Bacteria"/>
</dbReference>
<dbReference type="GO" id="GO:0044715">
    <property type="term" value="F:8-oxo-dGDP phosphatase activity"/>
    <property type="evidence" value="ECO:0007669"/>
    <property type="project" value="TreeGrafter"/>
</dbReference>
<dbReference type="GO" id="GO:0044716">
    <property type="term" value="F:8-oxo-GDP phosphatase activity"/>
    <property type="evidence" value="ECO:0007669"/>
    <property type="project" value="TreeGrafter"/>
</dbReference>
<proteinExistence type="inferred from homology"/>
<comment type="cofactor">
    <cofactor evidence="1">
        <name>Mg(2+)</name>
        <dbReference type="ChEBI" id="CHEBI:18420"/>
    </cofactor>
</comment>
<evidence type="ECO:0000256" key="11">
    <source>
        <dbReference type="ARBA" id="ARBA00038905"/>
    </source>
</evidence>
<dbReference type="GO" id="GO:0006260">
    <property type="term" value="P:DNA replication"/>
    <property type="evidence" value="ECO:0007669"/>
    <property type="project" value="UniProtKB-KW"/>
</dbReference>
<dbReference type="PROSITE" id="PS51462">
    <property type="entry name" value="NUDIX"/>
    <property type="match status" value="1"/>
</dbReference>
<dbReference type="EC" id="3.6.1.55" evidence="11"/>
<protein>
    <recommendedName>
        <fullName evidence="11">8-oxo-dGTP diphosphatase</fullName>
        <ecNumber evidence="11">3.6.1.55</ecNumber>
    </recommendedName>
</protein>
<dbReference type="InterPro" id="IPR047127">
    <property type="entry name" value="MutT-like"/>
</dbReference>
<dbReference type="InterPro" id="IPR015797">
    <property type="entry name" value="NUDIX_hydrolase-like_dom_sf"/>
</dbReference>
<keyword evidence="8" id="KW-0460">Magnesium</keyword>
<evidence type="ECO:0000313" key="14">
    <source>
        <dbReference type="Proteomes" id="UP000008221"/>
    </source>
</evidence>
<dbReference type="PRINTS" id="PR00502">
    <property type="entry name" value="NUDIXFAMILY"/>
</dbReference>
<evidence type="ECO:0000259" key="12">
    <source>
        <dbReference type="PROSITE" id="PS51462"/>
    </source>
</evidence>